<organism evidence="2 3">
    <name type="scientific">Rhodococcus rhodnii LMG 5362</name>
    <dbReference type="NCBI Taxonomy" id="1273125"/>
    <lineage>
        <taxon>Bacteria</taxon>
        <taxon>Bacillati</taxon>
        <taxon>Actinomycetota</taxon>
        <taxon>Actinomycetes</taxon>
        <taxon>Mycobacteriales</taxon>
        <taxon>Nocardiaceae</taxon>
        <taxon>Rhodococcus</taxon>
    </lineage>
</organism>
<feature type="domain" description="DUF6802" evidence="1">
    <location>
        <begin position="24"/>
        <end position="112"/>
    </location>
</feature>
<name>R7WM23_9NOCA</name>
<reference evidence="2 3" key="1">
    <citation type="journal article" date="2013" name="Genome Announc.">
        <title>Draft Genome Sequence of Rhodococcus rhodnii Strain LMG5362, a Symbiont of Rhodnius prolixus (Hemiptera, Reduviidae, Triatominae), the Principle Vector of Trypanosoma cruzi.</title>
        <authorList>
            <person name="Pachebat J.A."/>
            <person name="van Keulen G."/>
            <person name="Whitten M.M."/>
            <person name="Girdwood S."/>
            <person name="Del Sol R."/>
            <person name="Dyson P.J."/>
            <person name="Facey P.D."/>
        </authorList>
    </citation>
    <scope>NUCLEOTIDE SEQUENCE [LARGE SCALE GENOMIC DNA]</scope>
    <source>
        <strain evidence="2 3">LMG 5362</strain>
    </source>
</reference>
<gene>
    <name evidence="2" type="ORF">Rrhod_2339</name>
</gene>
<protein>
    <recommendedName>
        <fullName evidence="1">DUF6802 domain-containing protein</fullName>
    </recommendedName>
</protein>
<evidence type="ECO:0000313" key="2">
    <source>
        <dbReference type="EMBL" id="EOM76338.1"/>
    </source>
</evidence>
<evidence type="ECO:0000259" key="1">
    <source>
        <dbReference type="Pfam" id="PF20615"/>
    </source>
</evidence>
<dbReference type="EMBL" id="APMY01000070">
    <property type="protein sequence ID" value="EOM76338.1"/>
    <property type="molecule type" value="Genomic_DNA"/>
</dbReference>
<comment type="caution">
    <text evidence="2">The sequence shown here is derived from an EMBL/GenBank/DDBJ whole genome shotgun (WGS) entry which is preliminary data.</text>
</comment>
<dbReference type="PATRIC" id="fig|1273125.3.peg.2247"/>
<evidence type="ECO:0000313" key="3">
    <source>
        <dbReference type="Proteomes" id="UP000013525"/>
    </source>
</evidence>
<keyword evidence="3" id="KW-1185">Reference proteome</keyword>
<sequence length="114" mass="12052">MFSRGVAVVAEDPTTSVSGVDLDVELDARSFGPESGSVALTSLTHDLDGDGIFDTYVRADGDGTVIATDLDGDGDADRVTFLDASGEYDAWEFRVDDDGNPTWDRIDDGLLGDS</sequence>
<dbReference type="InterPro" id="IPR046543">
    <property type="entry name" value="DUF6802"/>
</dbReference>
<dbReference type="Proteomes" id="UP000013525">
    <property type="component" value="Unassembled WGS sequence"/>
</dbReference>
<proteinExistence type="predicted"/>
<accession>R7WM23</accession>
<dbReference type="eggNOG" id="ENOG5031EUM">
    <property type="taxonomic scope" value="Bacteria"/>
</dbReference>
<dbReference type="AlphaFoldDB" id="R7WM23"/>
<dbReference type="Pfam" id="PF20615">
    <property type="entry name" value="DUF6802"/>
    <property type="match status" value="1"/>
</dbReference>